<proteinExistence type="predicted"/>
<evidence type="ECO:0000313" key="4">
    <source>
        <dbReference type="Proteomes" id="UP000054350"/>
    </source>
</evidence>
<sequence>MTSAPRASTRHRADALPPRVDARRVEAALCRLAETTRDLTCTPTCPRIEGTPTALEFLRHVRANRPVIFAGLAKNWPAMRKWTTEYLAKAMGETEVTISMTPTGYADAPLHDTYFVQPHDARRPFSECLARLGRTARSCAPAPLHPNLVQSAEFDESTMTVTCTTPVAYLQTQNGNWTDPNEFGTRNPLADDVPTELSFATEALGQEPDAVNLWIGTSAAVTAVHKDPYENLYAVVSGTKVFRLYPPADAWLMKEKKLQSGRYVPVNDADLTAFRVDLDGTKVPWIVDIDERASCMVAEVHAGDVLYLPALWFHSVEQYQNPTRDVNPYVVAVNWWYDMEYGGMYAHMNLVRELGMLLQGVSVDSDSDDEDDDEIELELVLPPSDSAQSAESAAFETNSVVNAHNGHHE</sequence>
<organism evidence="3 4">
    <name type="scientific">Allomyces macrogynus (strain ATCC 38327)</name>
    <name type="common">Allomyces javanicus var. macrogynus</name>
    <dbReference type="NCBI Taxonomy" id="578462"/>
    <lineage>
        <taxon>Eukaryota</taxon>
        <taxon>Fungi</taxon>
        <taxon>Fungi incertae sedis</taxon>
        <taxon>Blastocladiomycota</taxon>
        <taxon>Blastocladiomycetes</taxon>
        <taxon>Blastocladiales</taxon>
        <taxon>Blastocladiaceae</taxon>
        <taxon>Allomyces</taxon>
    </lineage>
</organism>
<accession>A0A0L0SXJ1</accession>
<dbReference type="OMA" id="YWHDMEF"/>
<dbReference type="SUPFAM" id="SSF51197">
    <property type="entry name" value="Clavaminate synthase-like"/>
    <property type="match status" value="1"/>
</dbReference>
<evidence type="ECO:0000313" key="3">
    <source>
        <dbReference type="EMBL" id="KNE67227.1"/>
    </source>
</evidence>
<dbReference type="InterPro" id="IPR041667">
    <property type="entry name" value="Cupin_8"/>
</dbReference>
<dbReference type="AlphaFoldDB" id="A0A0L0SXJ1"/>
<dbReference type="PROSITE" id="PS51184">
    <property type="entry name" value="JMJC"/>
    <property type="match status" value="1"/>
</dbReference>
<dbReference type="EMBL" id="GG745352">
    <property type="protein sequence ID" value="KNE67227.1"/>
    <property type="molecule type" value="Genomic_DNA"/>
</dbReference>
<dbReference type="PANTHER" id="PTHR12461:SF99">
    <property type="entry name" value="BIFUNCTIONAL PEPTIDASE AND (3S)-LYSYL HYDROXYLASE JMJD7"/>
    <property type="match status" value="1"/>
</dbReference>
<evidence type="ECO:0000256" key="1">
    <source>
        <dbReference type="SAM" id="MobiDB-lite"/>
    </source>
</evidence>
<reference evidence="4" key="2">
    <citation type="submission" date="2009-11" db="EMBL/GenBank/DDBJ databases">
        <title>The Genome Sequence of Allomyces macrogynus strain ATCC 38327.</title>
        <authorList>
            <consortium name="The Broad Institute Genome Sequencing Platform"/>
            <person name="Russ C."/>
            <person name="Cuomo C."/>
            <person name="Shea T."/>
            <person name="Young S.K."/>
            <person name="Zeng Q."/>
            <person name="Koehrsen M."/>
            <person name="Haas B."/>
            <person name="Borodovsky M."/>
            <person name="Guigo R."/>
            <person name="Alvarado L."/>
            <person name="Berlin A."/>
            <person name="Borenstein D."/>
            <person name="Chen Z."/>
            <person name="Engels R."/>
            <person name="Freedman E."/>
            <person name="Gellesch M."/>
            <person name="Goldberg J."/>
            <person name="Griggs A."/>
            <person name="Gujja S."/>
            <person name="Heiman D."/>
            <person name="Hepburn T."/>
            <person name="Howarth C."/>
            <person name="Jen D."/>
            <person name="Larson L."/>
            <person name="Lewis B."/>
            <person name="Mehta T."/>
            <person name="Park D."/>
            <person name="Pearson M."/>
            <person name="Roberts A."/>
            <person name="Saif S."/>
            <person name="Shenoy N."/>
            <person name="Sisk P."/>
            <person name="Stolte C."/>
            <person name="Sykes S."/>
            <person name="Walk T."/>
            <person name="White J."/>
            <person name="Yandava C."/>
            <person name="Burger G."/>
            <person name="Gray M.W."/>
            <person name="Holland P.W.H."/>
            <person name="King N."/>
            <person name="Lang F.B.F."/>
            <person name="Roger A.J."/>
            <person name="Ruiz-Trillo I."/>
            <person name="Lander E."/>
            <person name="Nusbaum C."/>
        </authorList>
    </citation>
    <scope>NUCLEOTIDE SEQUENCE [LARGE SCALE GENOMIC DNA]</scope>
    <source>
        <strain evidence="4">ATCC 38327</strain>
    </source>
</reference>
<dbReference type="SMART" id="SM00558">
    <property type="entry name" value="JmjC"/>
    <property type="match status" value="1"/>
</dbReference>
<dbReference type="Proteomes" id="UP000054350">
    <property type="component" value="Unassembled WGS sequence"/>
</dbReference>
<dbReference type="InterPro" id="IPR003347">
    <property type="entry name" value="JmjC_dom"/>
</dbReference>
<dbReference type="eggNOG" id="KOG2508">
    <property type="taxonomic scope" value="Eukaryota"/>
</dbReference>
<keyword evidence="4" id="KW-1185">Reference proteome</keyword>
<dbReference type="STRING" id="578462.A0A0L0SXJ1"/>
<dbReference type="InterPro" id="IPR014710">
    <property type="entry name" value="RmlC-like_jellyroll"/>
</dbReference>
<feature type="region of interest" description="Disordered" evidence="1">
    <location>
        <begin position="383"/>
        <end position="409"/>
    </location>
</feature>
<name>A0A0L0SXJ1_ALLM3</name>
<dbReference type="OrthoDB" id="415358at2759"/>
<reference evidence="3 4" key="1">
    <citation type="submission" date="2009-11" db="EMBL/GenBank/DDBJ databases">
        <title>Annotation of Allomyces macrogynus ATCC 38327.</title>
        <authorList>
            <consortium name="The Broad Institute Genome Sequencing Platform"/>
            <person name="Russ C."/>
            <person name="Cuomo C."/>
            <person name="Burger G."/>
            <person name="Gray M.W."/>
            <person name="Holland P.W.H."/>
            <person name="King N."/>
            <person name="Lang F.B.F."/>
            <person name="Roger A.J."/>
            <person name="Ruiz-Trillo I."/>
            <person name="Young S.K."/>
            <person name="Zeng Q."/>
            <person name="Gargeya S."/>
            <person name="Fitzgerald M."/>
            <person name="Haas B."/>
            <person name="Abouelleil A."/>
            <person name="Alvarado L."/>
            <person name="Arachchi H.M."/>
            <person name="Berlin A."/>
            <person name="Chapman S.B."/>
            <person name="Gearin G."/>
            <person name="Goldberg J."/>
            <person name="Griggs A."/>
            <person name="Gujja S."/>
            <person name="Hansen M."/>
            <person name="Heiman D."/>
            <person name="Howarth C."/>
            <person name="Larimer J."/>
            <person name="Lui A."/>
            <person name="MacDonald P.J.P."/>
            <person name="McCowen C."/>
            <person name="Montmayeur A."/>
            <person name="Murphy C."/>
            <person name="Neiman D."/>
            <person name="Pearson M."/>
            <person name="Priest M."/>
            <person name="Roberts A."/>
            <person name="Saif S."/>
            <person name="Shea T."/>
            <person name="Sisk P."/>
            <person name="Stolte C."/>
            <person name="Sykes S."/>
            <person name="Wortman J."/>
            <person name="Nusbaum C."/>
            <person name="Birren B."/>
        </authorList>
    </citation>
    <scope>NUCLEOTIDE SEQUENCE [LARGE SCALE GENOMIC DNA]</scope>
    <source>
        <strain evidence="3 4">ATCC 38327</strain>
    </source>
</reference>
<dbReference type="Pfam" id="PF13621">
    <property type="entry name" value="Cupin_8"/>
    <property type="match status" value="1"/>
</dbReference>
<feature type="compositionally biased region" description="Polar residues" evidence="1">
    <location>
        <begin position="385"/>
        <end position="402"/>
    </location>
</feature>
<gene>
    <name evidence="3" type="ORF">AMAG_12298</name>
</gene>
<dbReference type="PANTHER" id="PTHR12461">
    <property type="entry name" value="HYPOXIA-INDUCIBLE FACTOR 1 ALPHA INHIBITOR-RELATED"/>
    <property type="match status" value="1"/>
</dbReference>
<evidence type="ECO:0000259" key="2">
    <source>
        <dbReference type="PROSITE" id="PS51184"/>
    </source>
</evidence>
<protein>
    <recommendedName>
        <fullName evidence="2">JmjC domain-containing protein</fullName>
    </recommendedName>
</protein>
<dbReference type="Gene3D" id="2.60.120.10">
    <property type="entry name" value="Jelly Rolls"/>
    <property type="match status" value="1"/>
</dbReference>
<feature type="domain" description="JmjC" evidence="2">
    <location>
        <begin position="168"/>
        <end position="352"/>
    </location>
</feature>
<dbReference type="VEuPathDB" id="FungiDB:AMAG_12298"/>